<proteinExistence type="predicted"/>
<keyword evidence="1" id="KW-0812">Transmembrane</keyword>
<comment type="caution">
    <text evidence="2">The sequence shown here is derived from an EMBL/GenBank/DDBJ whole genome shotgun (WGS) entry which is preliminary data.</text>
</comment>
<sequence length="88" mass="10114">MTYRYAPLHGHICICLACLPLTLVFMLWLLCKNSAESLNIIPMLQNHHPKSVIKHDTCSSSLRNILTLSPRSIPHFIFAELFISLRLR</sequence>
<accession>A0AAD5E5K0</accession>
<reference evidence="2" key="1">
    <citation type="submission" date="2021-06" db="EMBL/GenBank/DDBJ databases">
        <authorList>
            <consortium name="DOE Joint Genome Institute"/>
            <person name="Mondo S.J."/>
            <person name="Amses K.R."/>
            <person name="Simmons D.R."/>
            <person name="Longcore J.E."/>
            <person name="Seto K."/>
            <person name="Alves G.H."/>
            <person name="Bonds A.E."/>
            <person name="Quandt C.A."/>
            <person name="Davis W.J."/>
            <person name="Chang Y."/>
            <person name="Letcher P.M."/>
            <person name="Powell M.J."/>
            <person name="Kuo A."/>
            <person name="Labutti K."/>
            <person name="Pangilinan J."/>
            <person name="Andreopoulos W."/>
            <person name="Tritt A."/>
            <person name="Riley R."/>
            <person name="Hundley H."/>
            <person name="Johnson J."/>
            <person name="Lipzen A."/>
            <person name="Barry K."/>
            <person name="Berbee M.L."/>
            <person name="Buchler N.E."/>
            <person name="Grigoriev I.V."/>
            <person name="Spatafora J.W."/>
            <person name="Stajich J.E."/>
            <person name="James T.Y."/>
        </authorList>
    </citation>
    <scope>NUCLEOTIDE SEQUENCE</scope>
    <source>
        <strain evidence="2">AG</strain>
    </source>
</reference>
<dbReference type="Proteomes" id="UP001206595">
    <property type="component" value="Unassembled WGS sequence"/>
</dbReference>
<keyword evidence="1" id="KW-0472">Membrane</keyword>
<organism evidence="2 3">
    <name type="scientific">Umbelopsis ramanniana AG</name>
    <dbReference type="NCBI Taxonomy" id="1314678"/>
    <lineage>
        <taxon>Eukaryota</taxon>
        <taxon>Fungi</taxon>
        <taxon>Fungi incertae sedis</taxon>
        <taxon>Mucoromycota</taxon>
        <taxon>Mucoromycotina</taxon>
        <taxon>Umbelopsidomycetes</taxon>
        <taxon>Umbelopsidales</taxon>
        <taxon>Umbelopsidaceae</taxon>
        <taxon>Umbelopsis</taxon>
    </lineage>
</organism>
<dbReference type="AlphaFoldDB" id="A0AAD5E5K0"/>
<name>A0AAD5E5K0_UMBRA</name>
<gene>
    <name evidence="2" type="ORF">K450DRAFT_253022</name>
</gene>
<evidence type="ECO:0000256" key="1">
    <source>
        <dbReference type="SAM" id="Phobius"/>
    </source>
</evidence>
<dbReference type="GeneID" id="75916313"/>
<feature type="transmembrane region" description="Helical" evidence="1">
    <location>
        <begin position="12"/>
        <end position="30"/>
    </location>
</feature>
<reference evidence="2" key="2">
    <citation type="journal article" date="2022" name="Proc. Natl. Acad. Sci. U.S.A.">
        <title>Diploid-dominant life cycles characterize the early evolution of Fungi.</title>
        <authorList>
            <person name="Amses K.R."/>
            <person name="Simmons D.R."/>
            <person name="Longcore J.E."/>
            <person name="Mondo S.J."/>
            <person name="Seto K."/>
            <person name="Jeronimo G.H."/>
            <person name="Bonds A.E."/>
            <person name="Quandt C.A."/>
            <person name="Davis W.J."/>
            <person name="Chang Y."/>
            <person name="Federici B.A."/>
            <person name="Kuo A."/>
            <person name="LaButti K."/>
            <person name="Pangilinan J."/>
            <person name="Andreopoulos W."/>
            <person name="Tritt A."/>
            <person name="Riley R."/>
            <person name="Hundley H."/>
            <person name="Johnson J."/>
            <person name="Lipzen A."/>
            <person name="Barry K."/>
            <person name="Lang B.F."/>
            <person name="Cuomo C.A."/>
            <person name="Buchler N.E."/>
            <person name="Grigoriev I.V."/>
            <person name="Spatafora J.W."/>
            <person name="Stajich J.E."/>
            <person name="James T.Y."/>
        </authorList>
    </citation>
    <scope>NUCLEOTIDE SEQUENCE</scope>
    <source>
        <strain evidence="2">AG</strain>
    </source>
</reference>
<dbReference type="RefSeq" id="XP_051442271.1">
    <property type="nucleotide sequence ID" value="XM_051590970.1"/>
</dbReference>
<evidence type="ECO:0000313" key="2">
    <source>
        <dbReference type="EMBL" id="KAI8577267.1"/>
    </source>
</evidence>
<keyword evidence="1" id="KW-1133">Transmembrane helix</keyword>
<keyword evidence="3" id="KW-1185">Reference proteome</keyword>
<evidence type="ECO:0000313" key="3">
    <source>
        <dbReference type="Proteomes" id="UP001206595"/>
    </source>
</evidence>
<dbReference type="EMBL" id="MU620943">
    <property type="protein sequence ID" value="KAI8577267.1"/>
    <property type="molecule type" value="Genomic_DNA"/>
</dbReference>
<protein>
    <submittedName>
        <fullName evidence="2">Uncharacterized protein</fullName>
    </submittedName>
</protein>